<name>A0A345Y3M6_9NEIS</name>
<proteinExistence type="predicted"/>
<dbReference type="EMBL" id="CP031337">
    <property type="protein sequence ID" value="AXK38528.1"/>
    <property type="molecule type" value="Genomic_DNA"/>
</dbReference>
<dbReference type="OrthoDB" id="9182381at2"/>
<dbReference type="RefSeq" id="WP_115432468.1">
    <property type="nucleotide sequence ID" value="NZ_CP031337.1"/>
</dbReference>
<dbReference type="Proteomes" id="UP000254537">
    <property type="component" value="Chromosome"/>
</dbReference>
<gene>
    <name evidence="1" type="ORF">DWG20_03295</name>
</gene>
<evidence type="ECO:0000313" key="2">
    <source>
        <dbReference type="Proteomes" id="UP000254537"/>
    </source>
</evidence>
<dbReference type="AlphaFoldDB" id="A0A345Y3M6"/>
<organism evidence="1 2">
    <name type="scientific">Crenobacter cavernae</name>
    <dbReference type="NCBI Taxonomy" id="2290923"/>
    <lineage>
        <taxon>Bacteria</taxon>
        <taxon>Pseudomonadati</taxon>
        <taxon>Pseudomonadota</taxon>
        <taxon>Betaproteobacteria</taxon>
        <taxon>Neisseriales</taxon>
        <taxon>Neisseriaceae</taxon>
        <taxon>Crenobacter</taxon>
    </lineage>
</organism>
<reference evidence="1 2" key="1">
    <citation type="submission" date="2018-07" db="EMBL/GenBank/DDBJ databases">
        <title>Crenobacter cavernae sp. nov., isolated from a karst cave.</title>
        <authorList>
            <person name="Zhu H."/>
        </authorList>
    </citation>
    <scope>NUCLEOTIDE SEQUENCE [LARGE SCALE GENOMIC DNA]</scope>
    <source>
        <strain evidence="1 2">K1W11S-77</strain>
    </source>
</reference>
<accession>A0A345Y3M6</accession>
<protein>
    <submittedName>
        <fullName evidence="1">Uncharacterized protein</fullName>
    </submittedName>
</protein>
<evidence type="ECO:0000313" key="1">
    <source>
        <dbReference type="EMBL" id="AXK38528.1"/>
    </source>
</evidence>
<sequence length="100" mass="10555">MGIGSTLAVEEAEEQYREDCAKQIARTAAPLVAAGDMGRDDAIRTVTEWLRQGSEAEGDVTGVVSVQNKFPTPSKEVATKQVAAIVHDLLDAARAAADTL</sequence>
<dbReference type="KEGG" id="ccah:DWG20_03295"/>